<sequence length="222" mass="24934">MTNTSYGTEPRGNERYRLSFTVGGLLASQGHLVAGLFMADGECADAAPDDELGDRIAQVRRRAVDENVLAVRTQAANVRMVREAIKRLSALTMRELRHLADADTPPRDCQALMWVAMCRYYALVGEFANEVLRDRYLLGMSTVDHGDYDRFILAKAMWHTELEDVSRTTALKLRSNVFRAMAEGELVDGVDNTLLPSLLGRTVTGILEHRPESFLFFPMNEH</sequence>
<dbReference type="Pfam" id="PF08849">
    <property type="entry name" value="BrxA"/>
    <property type="match status" value="1"/>
</dbReference>
<dbReference type="RefSeq" id="WP_169274834.1">
    <property type="nucleotide sequence ID" value="NZ_JAAIIH010000001.1"/>
</dbReference>
<keyword evidence="2" id="KW-1185">Reference proteome</keyword>
<accession>A0A7Y0F0B5</accession>
<evidence type="ECO:0000313" key="2">
    <source>
        <dbReference type="Proteomes" id="UP000588277"/>
    </source>
</evidence>
<protein>
    <recommendedName>
        <fullName evidence="3">DUF1819 family protein</fullName>
    </recommendedName>
</protein>
<dbReference type="InterPro" id="IPR014948">
    <property type="entry name" value="BrxA"/>
</dbReference>
<reference evidence="1 2" key="1">
    <citation type="submission" date="2020-02" db="EMBL/GenBank/DDBJ databases">
        <title>Characterization of phylogenetic diversity of novel bifidobacterial species isolated in Czech ZOOs.</title>
        <authorList>
            <person name="Lugli G.A."/>
            <person name="Vera N.B."/>
            <person name="Ventura M."/>
        </authorList>
    </citation>
    <scope>NUCLEOTIDE SEQUENCE [LARGE SCALE GENOMIC DNA]</scope>
    <source>
        <strain evidence="1 2">DSM 109958</strain>
    </source>
</reference>
<gene>
    <name evidence="1" type="ORF">G1C96_0250</name>
</gene>
<dbReference type="EMBL" id="JAAIIH010000001">
    <property type="protein sequence ID" value="NMM99672.1"/>
    <property type="molecule type" value="Genomic_DNA"/>
</dbReference>
<dbReference type="Proteomes" id="UP000588277">
    <property type="component" value="Unassembled WGS sequence"/>
</dbReference>
<proteinExistence type="predicted"/>
<dbReference type="AlphaFoldDB" id="A0A7Y0F0B5"/>
<dbReference type="InterPro" id="IPR023137">
    <property type="entry name" value="BrxA_sf"/>
</dbReference>
<evidence type="ECO:0000313" key="1">
    <source>
        <dbReference type="EMBL" id="NMM99672.1"/>
    </source>
</evidence>
<comment type="caution">
    <text evidence="1">The sequence shown here is derived from an EMBL/GenBank/DDBJ whole genome shotgun (WGS) entry which is preliminary data.</text>
</comment>
<organism evidence="1 2">
    <name type="scientific">Bifidobacterium moraviense</name>
    <dbReference type="NCBI Taxonomy" id="2675323"/>
    <lineage>
        <taxon>Bacteria</taxon>
        <taxon>Bacillati</taxon>
        <taxon>Actinomycetota</taxon>
        <taxon>Actinomycetes</taxon>
        <taxon>Bifidobacteriales</taxon>
        <taxon>Bifidobacteriaceae</taxon>
        <taxon>Bifidobacterium</taxon>
    </lineage>
</organism>
<dbReference type="Gene3D" id="1.10.3540.10">
    <property type="entry name" value="uncharacterized protein from magnetospirillum magneticum domain"/>
    <property type="match status" value="1"/>
</dbReference>
<name>A0A7Y0F0B5_9BIFI</name>
<evidence type="ECO:0008006" key="3">
    <source>
        <dbReference type="Google" id="ProtNLM"/>
    </source>
</evidence>